<keyword evidence="2" id="KW-0808">Transferase</keyword>
<dbReference type="Proteomes" id="UP001605918">
    <property type="component" value="Unassembled WGS sequence"/>
</dbReference>
<reference evidence="2 3" key="1">
    <citation type="submission" date="2024-10" db="EMBL/GenBank/DDBJ databases">
        <title>Whole genome of Pseudomonas sp Strain RB5.</title>
        <authorList>
            <person name="Selami N."/>
        </authorList>
    </citation>
    <scope>NUCLEOTIDE SEQUENCE [LARGE SCALE GENOMIC DNA]</scope>
    <source>
        <strain evidence="2 3">RB5</strain>
    </source>
</reference>
<dbReference type="GO" id="GO:0008168">
    <property type="term" value="F:methyltransferase activity"/>
    <property type="evidence" value="ECO:0007669"/>
    <property type="project" value="UniProtKB-KW"/>
</dbReference>
<protein>
    <submittedName>
        <fullName evidence="2">FkbM family methyltransferase</fullName>
    </submittedName>
</protein>
<dbReference type="Gene3D" id="3.40.50.150">
    <property type="entry name" value="Vaccinia Virus protein VP39"/>
    <property type="match status" value="1"/>
</dbReference>
<evidence type="ECO:0000313" key="3">
    <source>
        <dbReference type="Proteomes" id="UP001605918"/>
    </source>
</evidence>
<feature type="domain" description="Methyltransferase FkbM" evidence="1">
    <location>
        <begin position="252"/>
        <end position="414"/>
    </location>
</feature>
<organism evidence="2 3">
    <name type="scientific">Pseudomonas retamae</name>
    <dbReference type="NCBI Taxonomy" id="702110"/>
    <lineage>
        <taxon>Bacteria</taxon>
        <taxon>Pseudomonadati</taxon>
        <taxon>Pseudomonadota</taxon>
        <taxon>Gammaproteobacteria</taxon>
        <taxon>Pseudomonadales</taxon>
        <taxon>Pseudomonadaceae</taxon>
        <taxon>Pseudomonas</taxon>
    </lineage>
</organism>
<dbReference type="GO" id="GO:0032259">
    <property type="term" value="P:methylation"/>
    <property type="evidence" value="ECO:0007669"/>
    <property type="project" value="UniProtKB-KW"/>
</dbReference>
<dbReference type="NCBIfam" id="TIGR01444">
    <property type="entry name" value="fkbM_fam"/>
    <property type="match status" value="1"/>
</dbReference>
<dbReference type="InterPro" id="IPR029063">
    <property type="entry name" value="SAM-dependent_MTases_sf"/>
</dbReference>
<dbReference type="InterPro" id="IPR006342">
    <property type="entry name" value="FkbM_mtfrase"/>
</dbReference>
<proteinExistence type="predicted"/>
<dbReference type="PANTHER" id="PTHR34203">
    <property type="entry name" value="METHYLTRANSFERASE, FKBM FAMILY PROTEIN"/>
    <property type="match status" value="1"/>
</dbReference>
<dbReference type="RefSeq" id="WP_394507340.1">
    <property type="nucleotide sequence ID" value="NZ_JBIEIL010000008.1"/>
</dbReference>
<dbReference type="PANTHER" id="PTHR34203:SF15">
    <property type="entry name" value="SLL1173 PROTEIN"/>
    <property type="match status" value="1"/>
</dbReference>
<dbReference type="InterPro" id="IPR052514">
    <property type="entry name" value="SAM-dependent_MTase"/>
</dbReference>
<evidence type="ECO:0000259" key="1">
    <source>
        <dbReference type="Pfam" id="PF05050"/>
    </source>
</evidence>
<name>A0ABW7DF24_9PSED</name>
<keyword evidence="3" id="KW-1185">Reference proteome</keyword>
<sequence>MNSIKRNGVDMGVALSLASRRLLARTSTQPVETPPTDFVDAVLCAMEASSVQPRKTTMIRHHIKRILRRLARDTYHVTRPFARPVFFRLREYFSSGIRHEMLNEFAKLKEQASSSGIRQEMLGELAKLHEQQLKMQAQLLEQNRLVIQELQRLANSADTQTSLVQKFSASQLSQENTGPQLDRIEQYALLDVNRIAISSGPEETLVKTAVGYVLCDAKDHALLANLMEAGELEPGTRKLIERLVQPGDVFIDIGANIGLHTIAAARAMSGKGKIIAFEPFEPTRKLLEQNLWLNGFSDISEISHYALSDSKRVDKLHLGATSGHHSLYELETPSFTPTTSVEISTITLDEYLNEPIKIKLLKIDAEGAEIDIIKGARQAILANPQMMMIVELGLVHLKRNAIGLEDWIKHFTNMGLAFSVINEQSGELEDWSVEQLARTESVNLLFHRPNGLK</sequence>
<keyword evidence="2" id="KW-0489">Methyltransferase</keyword>
<dbReference type="EMBL" id="JBIEIL010000008">
    <property type="protein sequence ID" value="MFG6206206.1"/>
    <property type="molecule type" value="Genomic_DNA"/>
</dbReference>
<gene>
    <name evidence="2" type="ORF">ACGSLL_17740</name>
</gene>
<accession>A0ABW7DF24</accession>
<evidence type="ECO:0000313" key="2">
    <source>
        <dbReference type="EMBL" id="MFG6206206.1"/>
    </source>
</evidence>
<dbReference type="Pfam" id="PF05050">
    <property type="entry name" value="Methyltransf_21"/>
    <property type="match status" value="1"/>
</dbReference>
<comment type="caution">
    <text evidence="2">The sequence shown here is derived from an EMBL/GenBank/DDBJ whole genome shotgun (WGS) entry which is preliminary data.</text>
</comment>
<dbReference type="SUPFAM" id="SSF53335">
    <property type="entry name" value="S-adenosyl-L-methionine-dependent methyltransferases"/>
    <property type="match status" value="1"/>
</dbReference>